<proteinExistence type="predicted"/>
<feature type="transmembrane region" description="Helical" evidence="1">
    <location>
        <begin position="419"/>
        <end position="436"/>
    </location>
</feature>
<feature type="transmembrane region" description="Helical" evidence="1">
    <location>
        <begin position="339"/>
        <end position="364"/>
    </location>
</feature>
<gene>
    <name evidence="2" type="ORF">SPIL2461_LOCUS9862</name>
</gene>
<evidence type="ECO:0000313" key="2">
    <source>
        <dbReference type="EMBL" id="CAE7399932.1"/>
    </source>
</evidence>
<dbReference type="EMBL" id="CAJNIZ010017558">
    <property type="protein sequence ID" value="CAE7399932.1"/>
    <property type="molecule type" value="Genomic_DNA"/>
</dbReference>
<organism evidence="2 3">
    <name type="scientific">Symbiodinium pilosum</name>
    <name type="common">Dinoflagellate</name>
    <dbReference type="NCBI Taxonomy" id="2952"/>
    <lineage>
        <taxon>Eukaryota</taxon>
        <taxon>Sar</taxon>
        <taxon>Alveolata</taxon>
        <taxon>Dinophyceae</taxon>
        <taxon>Suessiales</taxon>
        <taxon>Symbiodiniaceae</taxon>
        <taxon>Symbiodinium</taxon>
    </lineage>
</organism>
<feature type="transmembrane region" description="Helical" evidence="1">
    <location>
        <begin position="209"/>
        <end position="232"/>
    </location>
</feature>
<feature type="transmembrane region" description="Helical" evidence="1">
    <location>
        <begin position="309"/>
        <end position="327"/>
    </location>
</feature>
<sequence length="440" mass="50230">MRSLRQLARLHRKSKATESIDEFWSHSWQKRPYQKILCLLFLKNSIAASFVGTIAASIVFILMQHGFLLLRLSDDTTSGGEPYGSAFLCTVTGTFFAVLTLFAWRSRTKVFLDVCCIDQVNNKNKQEGILSLGGILSSCKTLLILWDETYIERLWCVFEIAAFAHRSGNPCTAIKPTLLGKAALTVYAATPAMGLLWLETMHMRKYGEISLYVMLGAFVVYFYAGVASFRSYHYSIETLRKQLQNFRLADTKCNCCTLGHVAPDGRELPCDRQVVERCICNWFGSVDEFEVFIVPLLRNTFENQLGHNTFPYIYFMVVFCPVFWTGMDLTAGHRWGSWWMFQCTGFWLGVMPATAKIGLYLCSYFCRPRKYKVCDLVLNLAIVLVMNGCFVASLFAASLLNPRGPRWVDEYTKDMTLRAFLPFGYMHIHYIVFSLTNSES</sequence>
<evidence type="ECO:0000313" key="3">
    <source>
        <dbReference type="Proteomes" id="UP000649617"/>
    </source>
</evidence>
<dbReference type="OrthoDB" id="4983at2759"/>
<name>A0A812QRG0_SYMPI</name>
<reference evidence="2" key="1">
    <citation type="submission" date="2021-02" db="EMBL/GenBank/DDBJ databases">
        <authorList>
            <person name="Dougan E. K."/>
            <person name="Rhodes N."/>
            <person name="Thang M."/>
            <person name="Chan C."/>
        </authorList>
    </citation>
    <scope>NUCLEOTIDE SEQUENCE</scope>
</reference>
<comment type="caution">
    <text evidence="2">The sequence shown here is derived from an EMBL/GenBank/DDBJ whole genome shotgun (WGS) entry which is preliminary data.</text>
</comment>
<keyword evidence="3" id="KW-1185">Reference proteome</keyword>
<evidence type="ECO:0000256" key="1">
    <source>
        <dbReference type="SAM" id="Phobius"/>
    </source>
</evidence>
<feature type="transmembrane region" description="Helical" evidence="1">
    <location>
        <begin position="376"/>
        <end position="399"/>
    </location>
</feature>
<feature type="transmembrane region" description="Helical" evidence="1">
    <location>
        <begin position="36"/>
        <end position="63"/>
    </location>
</feature>
<keyword evidence="1" id="KW-0472">Membrane</keyword>
<accession>A0A812QRG0</accession>
<keyword evidence="1" id="KW-1133">Transmembrane helix</keyword>
<protein>
    <submittedName>
        <fullName evidence="2">Uncharacterized protein</fullName>
    </submittedName>
</protein>
<feature type="transmembrane region" description="Helical" evidence="1">
    <location>
        <begin position="83"/>
        <end position="104"/>
    </location>
</feature>
<dbReference type="AlphaFoldDB" id="A0A812QRG0"/>
<keyword evidence="1" id="KW-0812">Transmembrane</keyword>
<dbReference type="Proteomes" id="UP000649617">
    <property type="component" value="Unassembled WGS sequence"/>
</dbReference>
<feature type="transmembrane region" description="Helical" evidence="1">
    <location>
        <begin position="178"/>
        <end position="197"/>
    </location>
</feature>